<dbReference type="Proteomes" id="UP000273593">
    <property type="component" value="Segment"/>
</dbReference>
<dbReference type="EMBL" id="MH834629">
    <property type="protein sequence ID" value="AYN59118.1"/>
    <property type="molecule type" value="Genomic_DNA"/>
</dbReference>
<feature type="domain" description="DUF7455" evidence="1">
    <location>
        <begin position="27"/>
        <end position="90"/>
    </location>
</feature>
<gene>
    <name evidence="2" type="primary">32</name>
    <name evidence="2" type="ORF">PBI_YANG_32</name>
</gene>
<evidence type="ECO:0000313" key="2">
    <source>
        <dbReference type="EMBL" id="AYN59118.1"/>
    </source>
</evidence>
<proteinExistence type="predicted"/>
<organism evidence="2 3">
    <name type="scientific">Arthrobacter phage Yang</name>
    <dbReference type="NCBI Taxonomy" id="2419970"/>
    <lineage>
        <taxon>Viruses</taxon>
        <taxon>Duplodnaviria</taxon>
        <taxon>Heunggongvirae</taxon>
        <taxon>Uroviricota</taxon>
        <taxon>Caudoviricetes</taxon>
        <taxon>Casidaviridae</taxon>
        <taxon>Yangvirus</taxon>
        <taxon>Yangvirus yang</taxon>
        <taxon>Arthobacter virus Yang</taxon>
    </lineage>
</organism>
<evidence type="ECO:0000313" key="3">
    <source>
        <dbReference type="Proteomes" id="UP000273593"/>
    </source>
</evidence>
<dbReference type="GeneID" id="55006878"/>
<protein>
    <recommendedName>
        <fullName evidence="1">DUF7455 domain-containing protein</fullName>
    </recommendedName>
</protein>
<dbReference type="KEGG" id="vg:55006878"/>
<dbReference type="Pfam" id="PF24254">
    <property type="entry name" value="DUF7455"/>
    <property type="match status" value="1"/>
</dbReference>
<evidence type="ECO:0000259" key="1">
    <source>
        <dbReference type="Pfam" id="PF24254"/>
    </source>
</evidence>
<dbReference type="InterPro" id="IPR055878">
    <property type="entry name" value="DUF7455"/>
</dbReference>
<accession>A0A3G2KJE9</accession>
<sequence length="116" mass="12196">MKVPVATTPSEPTGVVVKTSNLAPATLTAADRCDAPATVGARSACGARAYVAATFNAPRQGPLPLYFCGHHFAENEAVIRERAILVVDERFQLTEAEAAKKADVPAYLTTVKRGGI</sequence>
<name>A0A3G2KJE9_9CAUD</name>
<keyword evidence="3" id="KW-1185">Reference proteome</keyword>
<reference evidence="3" key="1">
    <citation type="submission" date="2018-09" db="EMBL/GenBank/DDBJ databases">
        <authorList>
            <person name="Rimple P.A."/>
            <person name="Stoner T.H."/>
            <person name="Garlena R.A."/>
            <person name="Russell D.A."/>
            <person name="Pope W.H."/>
            <person name="Jacobs-Sera D."/>
            <person name="Hatfull G.F."/>
        </authorList>
    </citation>
    <scope>NUCLEOTIDE SEQUENCE [LARGE SCALE GENOMIC DNA]</scope>
</reference>
<dbReference type="RefSeq" id="YP_009815650.1">
    <property type="nucleotide sequence ID" value="NC_048097.1"/>
</dbReference>